<organism evidence="1 2">
    <name type="scientific">Virgibacillus siamensis</name>
    <dbReference type="NCBI Taxonomy" id="480071"/>
    <lineage>
        <taxon>Bacteria</taxon>
        <taxon>Bacillati</taxon>
        <taxon>Bacillota</taxon>
        <taxon>Bacilli</taxon>
        <taxon>Bacillales</taxon>
        <taxon>Bacillaceae</taxon>
        <taxon>Virgibacillus</taxon>
    </lineage>
</organism>
<keyword evidence="2" id="KW-1185">Reference proteome</keyword>
<accession>A0ABP3R2D0</accession>
<gene>
    <name evidence="1" type="ORF">GCM10009001_19060</name>
</gene>
<comment type="caution">
    <text evidence="1">The sequence shown here is derived from an EMBL/GenBank/DDBJ whole genome shotgun (WGS) entry which is preliminary data.</text>
</comment>
<protein>
    <recommendedName>
        <fullName evidence="3">LysM domain-containing protein</fullName>
    </recommendedName>
</protein>
<proteinExistence type="predicted"/>
<evidence type="ECO:0008006" key="3">
    <source>
        <dbReference type="Google" id="ProtNLM"/>
    </source>
</evidence>
<evidence type="ECO:0000313" key="2">
    <source>
        <dbReference type="Proteomes" id="UP001500866"/>
    </source>
</evidence>
<dbReference type="RefSeq" id="WP_343812425.1">
    <property type="nucleotide sequence ID" value="NZ_BAAADS010000012.1"/>
</dbReference>
<evidence type="ECO:0000313" key="1">
    <source>
        <dbReference type="EMBL" id="GAA0602316.1"/>
    </source>
</evidence>
<dbReference type="EMBL" id="BAAADS010000012">
    <property type="protein sequence ID" value="GAA0602316.1"/>
    <property type="molecule type" value="Genomic_DNA"/>
</dbReference>
<sequence length="108" mass="12211">MNPLIKFGLFILALLFIMSTYKDLTVGTMDDSSHSARNQVTSTTSTHSQAAHIKVQEGETVLSIVEQLNQESVQTIDIDQILDDFKRLNPDAKPLKIKAGKYYYFPLY</sequence>
<reference evidence="2" key="1">
    <citation type="journal article" date="2019" name="Int. J. Syst. Evol. Microbiol.">
        <title>The Global Catalogue of Microorganisms (GCM) 10K type strain sequencing project: providing services to taxonomists for standard genome sequencing and annotation.</title>
        <authorList>
            <consortium name="The Broad Institute Genomics Platform"/>
            <consortium name="The Broad Institute Genome Sequencing Center for Infectious Disease"/>
            <person name="Wu L."/>
            <person name="Ma J."/>
        </authorList>
    </citation>
    <scope>NUCLEOTIDE SEQUENCE [LARGE SCALE GENOMIC DNA]</scope>
    <source>
        <strain evidence="2">JCM 15395</strain>
    </source>
</reference>
<dbReference type="Proteomes" id="UP001500866">
    <property type="component" value="Unassembled WGS sequence"/>
</dbReference>
<name>A0ABP3R2D0_9BACI</name>